<dbReference type="InterPro" id="IPR032710">
    <property type="entry name" value="NTF2-like_dom_sf"/>
</dbReference>
<keyword evidence="3" id="KW-1185">Reference proteome</keyword>
<dbReference type="EMBL" id="AP025739">
    <property type="protein sequence ID" value="BDI30662.1"/>
    <property type="molecule type" value="Genomic_DNA"/>
</dbReference>
<dbReference type="Gene3D" id="3.10.450.50">
    <property type="match status" value="1"/>
</dbReference>
<proteinExistence type="predicted"/>
<feature type="domain" description="SnoaL-like" evidence="1">
    <location>
        <begin position="17"/>
        <end position="132"/>
    </location>
</feature>
<gene>
    <name evidence="2" type="ORF">CCAX7_27130</name>
</gene>
<reference evidence="2 3" key="1">
    <citation type="journal article" date="2019" name="Int. J. Syst. Evol. Microbiol.">
        <title>Capsulimonas corticalis gen. nov., sp. nov., an aerobic capsulated bacterium, of a novel bacterial order, Capsulimonadales ord. nov., of the class Armatimonadia of the phylum Armatimonadetes.</title>
        <authorList>
            <person name="Li J."/>
            <person name="Kudo C."/>
            <person name="Tonouchi A."/>
        </authorList>
    </citation>
    <scope>NUCLEOTIDE SEQUENCE [LARGE SCALE GENOMIC DNA]</scope>
    <source>
        <strain evidence="2 3">AX-7</strain>
    </source>
</reference>
<evidence type="ECO:0000313" key="2">
    <source>
        <dbReference type="EMBL" id="BDI30662.1"/>
    </source>
</evidence>
<dbReference type="Pfam" id="PF13474">
    <property type="entry name" value="SnoaL_3"/>
    <property type="match status" value="1"/>
</dbReference>
<protein>
    <recommendedName>
        <fullName evidence="1">SnoaL-like domain-containing protein</fullName>
    </recommendedName>
</protein>
<dbReference type="KEGG" id="ccot:CCAX7_27130"/>
<dbReference type="Proteomes" id="UP000287394">
    <property type="component" value="Chromosome"/>
</dbReference>
<sequence>MSAVTKDFEEFMKRRAKAANAYVNGDAQPLSTLTAHNSPATFFGPGGGFTKGADDVRARYARDAGSFEPGGDSDLEILQMAAGDGVGFWTGFQTATVRMPGKPEAIPMKLRITEVFRREDDEWKLIHRHADMLAEEQPKK</sequence>
<evidence type="ECO:0000259" key="1">
    <source>
        <dbReference type="Pfam" id="PF13474"/>
    </source>
</evidence>
<accession>A0A402CTQ1</accession>
<organism evidence="2 3">
    <name type="scientific">Capsulimonas corticalis</name>
    <dbReference type="NCBI Taxonomy" id="2219043"/>
    <lineage>
        <taxon>Bacteria</taxon>
        <taxon>Bacillati</taxon>
        <taxon>Armatimonadota</taxon>
        <taxon>Armatimonadia</taxon>
        <taxon>Capsulimonadales</taxon>
        <taxon>Capsulimonadaceae</taxon>
        <taxon>Capsulimonas</taxon>
    </lineage>
</organism>
<dbReference type="AlphaFoldDB" id="A0A402CTQ1"/>
<dbReference type="InterPro" id="IPR037401">
    <property type="entry name" value="SnoaL-like"/>
</dbReference>
<dbReference type="OrthoDB" id="1551077at2"/>
<dbReference type="SUPFAM" id="SSF54427">
    <property type="entry name" value="NTF2-like"/>
    <property type="match status" value="1"/>
</dbReference>
<name>A0A402CTQ1_9BACT</name>
<evidence type="ECO:0000313" key="3">
    <source>
        <dbReference type="Proteomes" id="UP000287394"/>
    </source>
</evidence>